<evidence type="ECO:0000313" key="2">
    <source>
        <dbReference type="EMBL" id="KMU75486.1"/>
    </source>
</evidence>
<protein>
    <submittedName>
        <fullName evidence="2">Uncharacterized protein</fullName>
    </submittedName>
</protein>
<proteinExistence type="predicted"/>
<dbReference type="Proteomes" id="UP000054559">
    <property type="component" value="Unassembled WGS sequence"/>
</dbReference>
<dbReference type="EMBL" id="DS268140">
    <property type="protein sequence ID" value="KMU75486.1"/>
    <property type="molecule type" value="Genomic_DNA"/>
</dbReference>
<feature type="compositionally biased region" description="Basic and acidic residues" evidence="1">
    <location>
        <begin position="150"/>
        <end position="169"/>
    </location>
</feature>
<organism evidence="2 3">
    <name type="scientific">Coccidioides immitis RMSCC 3703</name>
    <dbReference type="NCBI Taxonomy" id="454286"/>
    <lineage>
        <taxon>Eukaryota</taxon>
        <taxon>Fungi</taxon>
        <taxon>Dikarya</taxon>
        <taxon>Ascomycota</taxon>
        <taxon>Pezizomycotina</taxon>
        <taxon>Eurotiomycetes</taxon>
        <taxon>Eurotiomycetidae</taxon>
        <taxon>Onygenales</taxon>
        <taxon>Onygenaceae</taxon>
        <taxon>Coccidioides</taxon>
    </lineage>
</organism>
<sequence length="169" mass="18599">MVETYAWKRKHVACSKLISILRARVPYFKFANEAATRASIPLSADEVSVSLSGMGKNSERSPSRRLIRSTKRKKSKDAISVKLAVSIATRQRVSSHPECLSLSYFGPKSPAGLAMTFSSSDEQKPPIGQDLTRWPHPIGSASPGSSRPNADSRHQEQKETSTAAVERRF</sequence>
<reference evidence="3" key="1">
    <citation type="journal article" date="2010" name="Genome Res.">
        <title>Population genomic sequencing of Coccidioides fungi reveals recent hybridization and transposon control.</title>
        <authorList>
            <person name="Neafsey D.E."/>
            <person name="Barker B.M."/>
            <person name="Sharpton T.J."/>
            <person name="Stajich J.E."/>
            <person name="Park D.J."/>
            <person name="Whiston E."/>
            <person name="Hung C.-Y."/>
            <person name="McMahan C."/>
            <person name="White J."/>
            <person name="Sykes S."/>
            <person name="Heiman D."/>
            <person name="Young S."/>
            <person name="Zeng Q."/>
            <person name="Abouelleil A."/>
            <person name="Aftuck L."/>
            <person name="Bessette D."/>
            <person name="Brown A."/>
            <person name="FitzGerald M."/>
            <person name="Lui A."/>
            <person name="Macdonald J.P."/>
            <person name="Priest M."/>
            <person name="Orbach M.J."/>
            <person name="Galgiani J.N."/>
            <person name="Kirkland T.N."/>
            <person name="Cole G.T."/>
            <person name="Birren B.W."/>
            <person name="Henn M.R."/>
            <person name="Taylor J.W."/>
            <person name="Rounsley S.D."/>
        </authorList>
    </citation>
    <scope>NUCLEOTIDE SEQUENCE [LARGE SCALE GENOMIC DNA]</scope>
    <source>
        <strain evidence="3">RMSCC 3703</strain>
    </source>
</reference>
<accession>A0A0J8QSN2</accession>
<feature type="region of interest" description="Disordered" evidence="1">
    <location>
        <begin position="115"/>
        <end position="169"/>
    </location>
</feature>
<dbReference type="AlphaFoldDB" id="A0A0J8QSN2"/>
<gene>
    <name evidence="2" type="ORF">CISG_05120</name>
</gene>
<name>A0A0J8QSN2_COCIT</name>
<feature type="region of interest" description="Disordered" evidence="1">
    <location>
        <begin position="52"/>
        <end position="76"/>
    </location>
</feature>
<evidence type="ECO:0000256" key="1">
    <source>
        <dbReference type="SAM" id="MobiDB-lite"/>
    </source>
</evidence>
<evidence type="ECO:0000313" key="3">
    <source>
        <dbReference type="Proteomes" id="UP000054559"/>
    </source>
</evidence>
<feature type="compositionally biased region" description="Basic residues" evidence="1">
    <location>
        <begin position="63"/>
        <end position="75"/>
    </location>
</feature>